<protein>
    <submittedName>
        <fullName evidence="1">CST complex subunit Ten1</fullName>
    </submittedName>
</protein>
<dbReference type="AlphaFoldDB" id="A0A8K0T409"/>
<dbReference type="Pfam" id="PF12658">
    <property type="entry name" value="Ten1"/>
    <property type="match status" value="1"/>
</dbReference>
<dbReference type="Gene3D" id="2.40.50.140">
    <property type="entry name" value="Nucleic acid-binding proteins"/>
    <property type="match status" value="1"/>
</dbReference>
<dbReference type="EMBL" id="JAGPNK010000002">
    <property type="protein sequence ID" value="KAH7326095.1"/>
    <property type="molecule type" value="Genomic_DNA"/>
</dbReference>
<evidence type="ECO:0000313" key="1">
    <source>
        <dbReference type="EMBL" id="KAH7326095.1"/>
    </source>
</evidence>
<keyword evidence="2" id="KW-1185">Reference proteome</keyword>
<dbReference type="OrthoDB" id="5275361at2759"/>
<accession>A0A8K0T409</accession>
<dbReference type="GO" id="GO:0043047">
    <property type="term" value="F:single-stranded telomeric DNA binding"/>
    <property type="evidence" value="ECO:0007669"/>
    <property type="project" value="InterPro"/>
</dbReference>
<organism evidence="1 2">
    <name type="scientific">Stachybotrys elegans</name>
    <dbReference type="NCBI Taxonomy" id="80388"/>
    <lineage>
        <taxon>Eukaryota</taxon>
        <taxon>Fungi</taxon>
        <taxon>Dikarya</taxon>
        <taxon>Ascomycota</taxon>
        <taxon>Pezizomycotina</taxon>
        <taxon>Sordariomycetes</taxon>
        <taxon>Hypocreomycetidae</taxon>
        <taxon>Hypocreales</taxon>
        <taxon>Stachybotryaceae</taxon>
        <taxon>Stachybotrys</taxon>
    </lineage>
</organism>
<dbReference type="GO" id="GO:0016233">
    <property type="term" value="P:telomere capping"/>
    <property type="evidence" value="ECO:0007669"/>
    <property type="project" value="InterPro"/>
</dbReference>
<dbReference type="Proteomes" id="UP000813444">
    <property type="component" value="Unassembled WGS sequence"/>
</dbReference>
<reference evidence="1" key="1">
    <citation type="journal article" date="2021" name="Nat. Commun.">
        <title>Genetic determinants of endophytism in the Arabidopsis root mycobiome.</title>
        <authorList>
            <person name="Mesny F."/>
            <person name="Miyauchi S."/>
            <person name="Thiergart T."/>
            <person name="Pickel B."/>
            <person name="Atanasova L."/>
            <person name="Karlsson M."/>
            <person name="Huettel B."/>
            <person name="Barry K.W."/>
            <person name="Haridas S."/>
            <person name="Chen C."/>
            <person name="Bauer D."/>
            <person name="Andreopoulos W."/>
            <person name="Pangilinan J."/>
            <person name="LaButti K."/>
            <person name="Riley R."/>
            <person name="Lipzen A."/>
            <person name="Clum A."/>
            <person name="Drula E."/>
            <person name="Henrissat B."/>
            <person name="Kohler A."/>
            <person name="Grigoriev I.V."/>
            <person name="Martin F.M."/>
            <person name="Hacquard S."/>
        </authorList>
    </citation>
    <scope>NUCLEOTIDE SEQUENCE</scope>
    <source>
        <strain evidence="1">MPI-CAGE-CH-0235</strain>
    </source>
</reference>
<evidence type="ECO:0000313" key="2">
    <source>
        <dbReference type="Proteomes" id="UP000813444"/>
    </source>
</evidence>
<sequence length="143" mass="15508">MSRGPLPSKLHLLSSLPGCSEGDKVRFLGCIASYSTQHAVLSLQHPCPKGTNVTAFVNVQLLLPALNSELTNVGEWINVIGYVTSHSGSRPTNEPRPPITSSVHIKAMMIWPTGPLDLQFVQGALFNRQGSRDGVLEVHAEQR</sequence>
<gene>
    <name evidence="1" type="ORF">B0I35DRAFT_405390</name>
</gene>
<dbReference type="InterPro" id="IPR012340">
    <property type="entry name" value="NA-bd_OB-fold"/>
</dbReference>
<dbReference type="GO" id="GO:1990879">
    <property type="term" value="C:CST complex"/>
    <property type="evidence" value="ECO:0007669"/>
    <property type="project" value="InterPro"/>
</dbReference>
<dbReference type="InterPro" id="IPR024222">
    <property type="entry name" value="Ten1_fungal"/>
</dbReference>
<comment type="caution">
    <text evidence="1">The sequence shown here is derived from an EMBL/GenBank/DDBJ whole genome shotgun (WGS) entry which is preliminary data.</text>
</comment>
<proteinExistence type="predicted"/>
<name>A0A8K0T409_9HYPO</name>